<dbReference type="Gene3D" id="3.40.50.1820">
    <property type="entry name" value="alpha/beta hydrolase"/>
    <property type="match status" value="1"/>
</dbReference>
<dbReference type="AlphaFoldDB" id="A0A1I0SFT4"/>
<evidence type="ECO:0008006" key="4">
    <source>
        <dbReference type="Google" id="ProtNLM"/>
    </source>
</evidence>
<feature type="signal peptide" evidence="1">
    <location>
        <begin position="1"/>
        <end position="19"/>
    </location>
</feature>
<dbReference type="InterPro" id="IPR000801">
    <property type="entry name" value="Esterase-like"/>
</dbReference>
<feature type="chain" id="PRO_5011452404" description="Esterase" evidence="1">
    <location>
        <begin position="20"/>
        <end position="263"/>
    </location>
</feature>
<evidence type="ECO:0000256" key="1">
    <source>
        <dbReference type="SAM" id="SignalP"/>
    </source>
</evidence>
<organism evidence="2 3">
    <name type="scientific">Chitinophaga arvensicola</name>
    <dbReference type="NCBI Taxonomy" id="29529"/>
    <lineage>
        <taxon>Bacteria</taxon>
        <taxon>Pseudomonadati</taxon>
        <taxon>Bacteroidota</taxon>
        <taxon>Chitinophagia</taxon>
        <taxon>Chitinophagales</taxon>
        <taxon>Chitinophagaceae</taxon>
        <taxon>Chitinophaga</taxon>
    </lineage>
</organism>
<accession>A0A1I0SFT4</accession>
<dbReference type="SUPFAM" id="SSF53474">
    <property type="entry name" value="alpha/beta-Hydrolases"/>
    <property type="match status" value="1"/>
</dbReference>
<gene>
    <name evidence="2" type="ORF">SAMN04488122_6653</name>
</gene>
<dbReference type="InterPro" id="IPR029058">
    <property type="entry name" value="AB_hydrolase_fold"/>
</dbReference>
<evidence type="ECO:0000313" key="2">
    <source>
        <dbReference type="EMBL" id="SEW56396.1"/>
    </source>
</evidence>
<dbReference type="PANTHER" id="PTHR48098:SF6">
    <property type="entry name" value="FERRI-BACILLIBACTIN ESTERASE BESA"/>
    <property type="match status" value="1"/>
</dbReference>
<sequence length="263" mass="29507">MKLLSITCMILILLLPACRKDKIDHARISTFDLTSSVNGSTYQIKVALPKHFSTDRTYKTLYVLDPKTDFNLVASECDKKSSDLNKEEILVVGIGGGNNRLDDYFPVPYKGHKGAADKFIQFIQQELIPKMEKDFHASNTRADRAMIGHSAGGLCVAYCFTNYPGIFGNYLCLSPSLWLGNQIVLKNEKAHRAINQTSTGVFFLAAGELEEEIMRPPIALLDQILQQHYNGFTKQYHLARGLDHLGSKTPNIKQAVAFYFQQL</sequence>
<dbReference type="EMBL" id="FOJG01000002">
    <property type="protein sequence ID" value="SEW56396.1"/>
    <property type="molecule type" value="Genomic_DNA"/>
</dbReference>
<evidence type="ECO:0000313" key="3">
    <source>
        <dbReference type="Proteomes" id="UP000199310"/>
    </source>
</evidence>
<dbReference type="PANTHER" id="PTHR48098">
    <property type="entry name" value="ENTEROCHELIN ESTERASE-RELATED"/>
    <property type="match status" value="1"/>
</dbReference>
<proteinExistence type="predicted"/>
<dbReference type="InterPro" id="IPR050583">
    <property type="entry name" value="Mycobacterial_A85_antigen"/>
</dbReference>
<reference evidence="3" key="1">
    <citation type="submission" date="2016-10" db="EMBL/GenBank/DDBJ databases">
        <authorList>
            <person name="Varghese N."/>
            <person name="Submissions S."/>
        </authorList>
    </citation>
    <scope>NUCLEOTIDE SEQUENCE [LARGE SCALE GENOMIC DNA]</scope>
    <source>
        <strain evidence="3">DSM 3695</strain>
    </source>
</reference>
<dbReference type="STRING" id="29529.SAMN04488122_6653"/>
<dbReference type="Pfam" id="PF00756">
    <property type="entry name" value="Esterase"/>
    <property type="match status" value="1"/>
</dbReference>
<keyword evidence="1" id="KW-0732">Signal</keyword>
<protein>
    <recommendedName>
        <fullName evidence="4">Esterase</fullName>
    </recommendedName>
</protein>
<keyword evidence="3" id="KW-1185">Reference proteome</keyword>
<name>A0A1I0SFT4_9BACT</name>
<dbReference type="Proteomes" id="UP000199310">
    <property type="component" value="Unassembled WGS sequence"/>
</dbReference>